<reference evidence="2 3" key="1">
    <citation type="submission" date="2018-11" db="EMBL/GenBank/DDBJ databases">
        <authorList>
            <consortium name="Pathogen Informatics"/>
        </authorList>
    </citation>
    <scope>NUCLEOTIDE SEQUENCE [LARGE SCALE GENOMIC DNA]</scope>
</reference>
<dbReference type="Pfam" id="PF02194">
    <property type="entry name" value="PXA"/>
    <property type="match status" value="1"/>
</dbReference>
<dbReference type="PROSITE" id="PS51207">
    <property type="entry name" value="PXA"/>
    <property type="match status" value="1"/>
</dbReference>
<dbReference type="PANTHER" id="PTHR22775:SF3">
    <property type="entry name" value="SORTING NEXIN-13"/>
    <property type="match status" value="1"/>
</dbReference>
<organism evidence="2 3">
    <name type="scientific">Cylicostephanus goldi</name>
    <name type="common">Nematode worm</name>
    <dbReference type="NCBI Taxonomy" id="71465"/>
    <lineage>
        <taxon>Eukaryota</taxon>
        <taxon>Metazoa</taxon>
        <taxon>Ecdysozoa</taxon>
        <taxon>Nematoda</taxon>
        <taxon>Chromadorea</taxon>
        <taxon>Rhabditida</taxon>
        <taxon>Rhabditina</taxon>
        <taxon>Rhabditomorpha</taxon>
        <taxon>Strongyloidea</taxon>
        <taxon>Strongylidae</taxon>
        <taxon>Cylicostephanus</taxon>
    </lineage>
</organism>
<name>A0A3P7MXL0_CYLGO</name>
<evidence type="ECO:0000313" key="2">
    <source>
        <dbReference type="EMBL" id="VDN34594.1"/>
    </source>
</evidence>
<dbReference type="Proteomes" id="UP000271889">
    <property type="component" value="Unassembled WGS sequence"/>
</dbReference>
<feature type="domain" description="PXA" evidence="1">
    <location>
        <begin position="1"/>
        <end position="81"/>
    </location>
</feature>
<evidence type="ECO:0000259" key="1">
    <source>
        <dbReference type="PROSITE" id="PS51207"/>
    </source>
</evidence>
<keyword evidence="3" id="KW-1185">Reference proteome</keyword>
<dbReference type="EMBL" id="UYRV01124927">
    <property type="protein sequence ID" value="VDN34594.1"/>
    <property type="molecule type" value="Genomic_DNA"/>
</dbReference>
<accession>A0A3P7MXL0</accession>
<dbReference type="OrthoDB" id="5772781at2759"/>
<gene>
    <name evidence="2" type="ORF">CGOC_LOCUS12682</name>
</gene>
<dbReference type="InterPro" id="IPR003114">
    <property type="entry name" value="Phox_assoc"/>
</dbReference>
<protein>
    <recommendedName>
        <fullName evidence="1">PXA domain-containing protein</fullName>
    </recommendedName>
</protein>
<dbReference type="AlphaFoldDB" id="A0A3P7MXL0"/>
<evidence type="ECO:0000313" key="3">
    <source>
        <dbReference type="Proteomes" id="UP000271889"/>
    </source>
</evidence>
<sequence length="244" mass="28000">MEKTLCRDLLCTTPHYENAYLHDVVDIVLYLIMPPEDFRCRPLRFLLREVIVRRIILPLLDHFSEADEMNQILIWLLSEISPRPDDFVVCLENSNSLDELEAIFKSVQDEKMILRGKDSGGDQEVIGKKSIVLAYSVLNLSRLVRRIILPLLDHFSEADEMNQILIWLLSEISPRPDDFVVCLENSNSLDELEAIFKSVQDEKMILRGKDSGGDQGERCFCETTAQQFGLCGESHQEETDLIGQ</sequence>
<dbReference type="PANTHER" id="PTHR22775">
    <property type="entry name" value="SORTING NEXIN"/>
    <property type="match status" value="1"/>
</dbReference>
<proteinExistence type="predicted"/>
<dbReference type="GO" id="GO:0005769">
    <property type="term" value="C:early endosome"/>
    <property type="evidence" value="ECO:0007669"/>
    <property type="project" value="TreeGrafter"/>
</dbReference>
<dbReference type="GO" id="GO:0035091">
    <property type="term" value="F:phosphatidylinositol binding"/>
    <property type="evidence" value="ECO:0007669"/>
    <property type="project" value="TreeGrafter"/>
</dbReference>